<keyword evidence="2" id="KW-1185">Reference proteome</keyword>
<reference evidence="1 2" key="1">
    <citation type="submission" date="2014-04" db="EMBL/GenBank/DDBJ databases">
        <authorList>
            <consortium name="DOE Joint Genome Institute"/>
            <person name="Kuo A."/>
            <person name="Kohler A."/>
            <person name="Costa M.D."/>
            <person name="Nagy L.G."/>
            <person name="Floudas D."/>
            <person name="Copeland A."/>
            <person name="Barry K.W."/>
            <person name="Cichocki N."/>
            <person name="Veneault-Fourrey C."/>
            <person name="LaButti K."/>
            <person name="Lindquist E.A."/>
            <person name="Lipzen A."/>
            <person name="Lundell T."/>
            <person name="Morin E."/>
            <person name="Murat C."/>
            <person name="Sun H."/>
            <person name="Tunlid A."/>
            <person name="Henrissat B."/>
            <person name="Grigoriev I.V."/>
            <person name="Hibbett D.S."/>
            <person name="Martin F."/>
            <person name="Nordberg H.P."/>
            <person name="Cantor M.N."/>
            <person name="Hua S.X."/>
        </authorList>
    </citation>
    <scope>NUCLEOTIDE SEQUENCE [LARGE SCALE GENOMIC DNA]</scope>
    <source>
        <strain evidence="1 2">441</strain>
    </source>
</reference>
<accession>A0A0C9YTB9</accession>
<proteinExistence type="predicted"/>
<organism evidence="1 2">
    <name type="scientific">Pisolithus microcarpus 441</name>
    <dbReference type="NCBI Taxonomy" id="765257"/>
    <lineage>
        <taxon>Eukaryota</taxon>
        <taxon>Fungi</taxon>
        <taxon>Dikarya</taxon>
        <taxon>Basidiomycota</taxon>
        <taxon>Agaricomycotina</taxon>
        <taxon>Agaricomycetes</taxon>
        <taxon>Agaricomycetidae</taxon>
        <taxon>Boletales</taxon>
        <taxon>Sclerodermatineae</taxon>
        <taxon>Pisolithaceae</taxon>
        <taxon>Pisolithus</taxon>
    </lineage>
</organism>
<dbReference type="HOGENOM" id="CLU_179487_0_0_1"/>
<name>A0A0C9YTB9_9AGAM</name>
<dbReference type="OrthoDB" id="2679589at2759"/>
<evidence type="ECO:0000313" key="2">
    <source>
        <dbReference type="Proteomes" id="UP000054018"/>
    </source>
</evidence>
<gene>
    <name evidence="1" type="ORF">PISMIDRAFT_106642</name>
</gene>
<dbReference type="EMBL" id="KN833774">
    <property type="protein sequence ID" value="KIK19941.1"/>
    <property type="molecule type" value="Genomic_DNA"/>
</dbReference>
<evidence type="ECO:0000313" key="1">
    <source>
        <dbReference type="EMBL" id="KIK19941.1"/>
    </source>
</evidence>
<dbReference type="AlphaFoldDB" id="A0A0C9YTB9"/>
<dbReference type="Proteomes" id="UP000054018">
    <property type="component" value="Unassembled WGS sequence"/>
</dbReference>
<reference evidence="2" key="2">
    <citation type="submission" date="2015-01" db="EMBL/GenBank/DDBJ databases">
        <title>Evolutionary Origins and Diversification of the Mycorrhizal Mutualists.</title>
        <authorList>
            <consortium name="DOE Joint Genome Institute"/>
            <consortium name="Mycorrhizal Genomics Consortium"/>
            <person name="Kohler A."/>
            <person name="Kuo A."/>
            <person name="Nagy L.G."/>
            <person name="Floudas D."/>
            <person name="Copeland A."/>
            <person name="Barry K.W."/>
            <person name="Cichocki N."/>
            <person name="Veneault-Fourrey C."/>
            <person name="LaButti K."/>
            <person name="Lindquist E.A."/>
            <person name="Lipzen A."/>
            <person name="Lundell T."/>
            <person name="Morin E."/>
            <person name="Murat C."/>
            <person name="Riley R."/>
            <person name="Ohm R."/>
            <person name="Sun H."/>
            <person name="Tunlid A."/>
            <person name="Henrissat B."/>
            <person name="Grigoriev I.V."/>
            <person name="Hibbett D.S."/>
            <person name="Martin F."/>
        </authorList>
    </citation>
    <scope>NUCLEOTIDE SEQUENCE [LARGE SCALE GENOMIC DNA]</scope>
    <source>
        <strain evidence="2">441</strain>
    </source>
</reference>
<sequence>MKWNALEYQQLSQADKLLLIEEFREFRNDKTTGMHITVRSKVNDITHTLGAVENEVCFRRSHISSPDLTDFTDIASPP</sequence>
<protein>
    <submittedName>
        <fullName evidence="1">Uncharacterized protein</fullName>
    </submittedName>
</protein>